<comment type="caution">
    <text evidence="1">The sequence shown here is derived from an EMBL/GenBank/DDBJ whole genome shotgun (WGS) entry which is preliminary data.</text>
</comment>
<evidence type="ECO:0000313" key="1">
    <source>
        <dbReference type="EMBL" id="KAL3510813.1"/>
    </source>
</evidence>
<sequence length="217" mass="25166">MLIAVQVLAMLRRKDIELNIIGLSSRYIDACISYENGLHILRLTAVYETLMKSWDKMNYKAILDVRTSRLMPLERSSEYEEIIRKNWSVGGSVENSLEGCKLGLLRWSKHVFGSTTRSIEDIKNKLEFLSKKSKLHWCKNDDCNIAYFHAHANKKRVTNTIRGLKNRHGQWYEDVKDLETIIVDHFRALVSSTNPTSDCMDTVLDRVQIKVTNDMNK</sequence>
<evidence type="ECO:0000313" key="2">
    <source>
        <dbReference type="Proteomes" id="UP001630127"/>
    </source>
</evidence>
<organism evidence="1 2">
    <name type="scientific">Cinchona calisaya</name>
    <dbReference type="NCBI Taxonomy" id="153742"/>
    <lineage>
        <taxon>Eukaryota</taxon>
        <taxon>Viridiplantae</taxon>
        <taxon>Streptophyta</taxon>
        <taxon>Embryophyta</taxon>
        <taxon>Tracheophyta</taxon>
        <taxon>Spermatophyta</taxon>
        <taxon>Magnoliopsida</taxon>
        <taxon>eudicotyledons</taxon>
        <taxon>Gunneridae</taxon>
        <taxon>Pentapetalae</taxon>
        <taxon>asterids</taxon>
        <taxon>lamiids</taxon>
        <taxon>Gentianales</taxon>
        <taxon>Rubiaceae</taxon>
        <taxon>Cinchonoideae</taxon>
        <taxon>Cinchoneae</taxon>
        <taxon>Cinchona</taxon>
    </lineage>
</organism>
<name>A0ABD2YZ62_9GENT</name>
<dbReference type="Proteomes" id="UP001630127">
    <property type="component" value="Unassembled WGS sequence"/>
</dbReference>
<keyword evidence="2" id="KW-1185">Reference proteome</keyword>
<dbReference type="AlphaFoldDB" id="A0ABD2YZ62"/>
<gene>
    <name evidence="1" type="ORF">ACH5RR_030214</name>
</gene>
<reference evidence="1 2" key="1">
    <citation type="submission" date="2024-11" db="EMBL/GenBank/DDBJ databases">
        <title>A near-complete genome assembly of Cinchona calisaya.</title>
        <authorList>
            <person name="Lian D.C."/>
            <person name="Zhao X.W."/>
            <person name="Wei L."/>
        </authorList>
    </citation>
    <scope>NUCLEOTIDE SEQUENCE [LARGE SCALE GENOMIC DNA]</scope>
    <source>
        <tissue evidence="1">Nenye</tissue>
    </source>
</reference>
<protein>
    <submittedName>
        <fullName evidence="1">Uncharacterized protein</fullName>
    </submittedName>
</protein>
<proteinExistence type="predicted"/>
<accession>A0ABD2YZ62</accession>
<dbReference type="EMBL" id="JBJUIK010000012">
    <property type="protein sequence ID" value="KAL3510813.1"/>
    <property type="molecule type" value="Genomic_DNA"/>
</dbReference>